<evidence type="ECO:0000313" key="3">
    <source>
        <dbReference type="EMBL" id="ETO36491.1"/>
    </source>
</evidence>
<dbReference type="EMBL" id="ASPP01000598">
    <property type="protein sequence ID" value="ETO36491.1"/>
    <property type="molecule type" value="Genomic_DNA"/>
</dbReference>
<sequence>MSFKTCTKEEDRNKGQNDSKEEEAWSDIKTNELSVSSLLTNDEIAEAGQQSPYLVSPTHSPRSEASGLHSTAEREEKLEEDQWDIYNIYSRIDHLHSQLLERHKSEKRETLAEEIAALKESGMDILMYIKHHQRFKPALTNALLWMKQFSKCMYGTMTHFGIDSVEHMLSDLWSFIKDGMVYLDEHPKNNVMKLTIDKMSEVIEAIQSMILLSQYLLRSGSIFEFLKTKEKQEKQKNTSLFLSFLFVHISYYLLSWNFKFLFYFLVFMKLFYFILHFFWSDIL</sequence>
<proteinExistence type="predicted"/>
<name>X6PE53_RETFI</name>
<feature type="region of interest" description="Disordered" evidence="1">
    <location>
        <begin position="1"/>
        <end position="27"/>
    </location>
</feature>
<feature type="compositionally biased region" description="Polar residues" evidence="1">
    <location>
        <begin position="48"/>
        <end position="60"/>
    </location>
</feature>
<comment type="caution">
    <text evidence="3">The sequence shown here is derived from an EMBL/GenBank/DDBJ whole genome shotgun (WGS) entry which is preliminary data.</text>
</comment>
<dbReference type="AlphaFoldDB" id="X6PE53"/>
<dbReference type="Proteomes" id="UP000023152">
    <property type="component" value="Unassembled WGS sequence"/>
</dbReference>
<evidence type="ECO:0000256" key="2">
    <source>
        <dbReference type="SAM" id="Phobius"/>
    </source>
</evidence>
<accession>X6PE53</accession>
<feature type="region of interest" description="Disordered" evidence="1">
    <location>
        <begin position="40"/>
        <end position="75"/>
    </location>
</feature>
<reference evidence="3 4" key="1">
    <citation type="journal article" date="2013" name="Curr. Biol.">
        <title>The Genome of the Foraminiferan Reticulomyxa filosa.</title>
        <authorList>
            <person name="Glockner G."/>
            <person name="Hulsmann N."/>
            <person name="Schleicher M."/>
            <person name="Noegel A.A."/>
            <person name="Eichinger L."/>
            <person name="Gallinger C."/>
            <person name="Pawlowski J."/>
            <person name="Sierra R."/>
            <person name="Euteneuer U."/>
            <person name="Pillet L."/>
            <person name="Moustafa A."/>
            <person name="Platzer M."/>
            <person name="Groth M."/>
            <person name="Szafranski K."/>
            <person name="Schliwa M."/>
        </authorList>
    </citation>
    <scope>NUCLEOTIDE SEQUENCE [LARGE SCALE GENOMIC DNA]</scope>
</reference>
<feature type="transmembrane region" description="Helical" evidence="2">
    <location>
        <begin position="237"/>
        <end position="254"/>
    </location>
</feature>
<keyword evidence="4" id="KW-1185">Reference proteome</keyword>
<evidence type="ECO:0000313" key="4">
    <source>
        <dbReference type="Proteomes" id="UP000023152"/>
    </source>
</evidence>
<feature type="transmembrane region" description="Helical" evidence="2">
    <location>
        <begin position="260"/>
        <end position="279"/>
    </location>
</feature>
<keyword evidence="2" id="KW-1133">Transmembrane helix</keyword>
<keyword evidence="2" id="KW-0472">Membrane</keyword>
<evidence type="ECO:0000256" key="1">
    <source>
        <dbReference type="SAM" id="MobiDB-lite"/>
    </source>
</evidence>
<keyword evidence="2" id="KW-0812">Transmembrane</keyword>
<protein>
    <submittedName>
        <fullName evidence="3">Uncharacterized protein</fullName>
    </submittedName>
</protein>
<gene>
    <name evidence="3" type="ORF">RFI_00573</name>
</gene>
<feature type="compositionally biased region" description="Basic and acidic residues" evidence="1">
    <location>
        <begin position="1"/>
        <end position="23"/>
    </location>
</feature>
<organism evidence="3 4">
    <name type="scientific">Reticulomyxa filosa</name>
    <dbReference type="NCBI Taxonomy" id="46433"/>
    <lineage>
        <taxon>Eukaryota</taxon>
        <taxon>Sar</taxon>
        <taxon>Rhizaria</taxon>
        <taxon>Retaria</taxon>
        <taxon>Foraminifera</taxon>
        <taxon>Monothalamids</taxon>
        <taxon>Reticulomyxidae</taxon>
        <taxon>Reticulomyxa</taxon>
    </lineage>
</organism>